<dbReference type="EMBL" id="JAUNZN010000002">
    <property type="protein sequence ID" value="KAK4826770.1"/>
    <property type="molecule type" value="Genomic_DNA"/>
</dbReference>
<evidence type="ECO:0000313" key="3">
    <source>
        <dbReference type="Proteomes" id="UP001333110"/>
    </source>
</evidence>
<evidence type="ECO:0000313" key="2">
    <source>
        <dbReference type="EMBL" id="KAK4826770.1"/>
    </source>
</evidence>
<dbReference type="AlphaFoldDB" id="A0AAN7NIS0"/>
<name>A0AAN7NIS0_MYCAM</name>
<comment type="caution">
    <text evidence="2">The sequence shown here is derived from an EMBL/GenBank/DDBJ whole genome shotgun (WGS) entry which is preliminary data.</text>
</comment>
<organism evidence="2 3">
    <name type="scientific">Mycteria americana</name>
    <name type="common">Wood stork</name>
    <dbReference type="NCBI Taxonomy" id="33587"/>
    <lineage>
        <taxon>Eukaryota</taxon>
        <taxon>Metazoa</taxon>
        <taxon>Chordata</taxon>
        <taxon>Craniata</taxon>
        <taxon>Vertebrata</taxon>
        <taxon>Euteleostomi</taxon>
        <taxon>Archelosauria</taxon>
        <taxon>Archosauria</taxon>
        <taxon>Dinosauria</taxon>
        <taxon>Saurischia</taxon>
        <taxon>Theropoda</taxon>
        <taxon>Coelurosauria</taxon>
        <taxon>Aves</taxon>
        <taxon>Neognathae</taxon>
        <taxon>Neoaves</taxon>
        <taxon>Aequornithes</taxon>
        <taxon>Ciconiiformes</taxon>
        <taxon>Ciconiidae</taxon>
        <taxon>Mycteria</taxon>
    </lineage>
</organism>
<accession>A0AAN7NIS0</accession>
<protein>
    <submittedName>
        <fullName evidence="2">Uncharacterized protein</fullName>
    </submittedName>
</protein>
<reference evidence="2 3" key="1">
    <citation type="journal article" date="2023" name="J. Hered.">
        <title>Chromosome-level genome of the wood stork (Mycteria americana) provides insight into avian chromosome evolution.</title>
        <authorList>
            <person name="Flamio R. Jr."/>
            <person name="Ramstad K.M."/>
        </authorList>
    </citation>
    <scope>NUCLEOTIDE SEQUENCE [LARGE SCALE GENOMIC DNA]</scope>
    <source>
        <strain evidence="2">JAX WOST 10</strain>
    </source>
</reference>
<keyword evidence="3" id="KW-1185">Reference proteome</keyword>
<gene>
    <name evidence="2" type="ORF">QYF61_011397</name>
</gene>
<dbReference type="Proteomes" id="UP001333110">
    <property type="component" value="Unassembled WGS sequence"/>
</dbReference>
<feature type="compositionally biased region" description="Low complexity" evidence="1">
    <location>
        <begin position="146"/>
        <end position="161"/>
    </location>
</feature>
<evidence type="ECO:0000256" key="1">
    <source>
        <dbReference type="SAM" id="MobiDB-lite"/>
    </source>
</evidence>
<proteinExistence type="predicted"/>
<feature type="region of interest" description="Disordered" evidence="1">
    <location>
        <begin position="141"/>
        <end position="162"/>
    </location>
</feature>
<sequence>MPGAGEGARRCTVPKILIDMNKKAKEIAACDLTELLYVIKEALMSQGPSPKYQRAAWLCRTLYLPRYGFLRRDHIKERERRLRSQAAEIKMIHREVARQLTVSFASPSIHPNEVMSPGVSLSPLPGLQKLGARELVCFTGHRGDSGSRSSSSSRRVSLPRASAHRMTQLLGSSVNYGMMGHSTARNKSTALPVPMLDNPFGEEIFPNIQSKPPLVQLEAISSCPMACYLGKETDTHLATTSFQVVVESDKVSPQPPFLLAKQPQFPQLLFIRLVLQTLHQLGGDGDSTTSLGSLFQCLTTLLVKKFFLISNLNLP</sequence>